<dbReference type="SUPFAM" id="SSF51735">
    <property type="entry name" value="NAD(P)-binding Rossmann-fold domains"/>
    <property type="match status" value="1"/>
</dbReference>
<name>A0A317CGQ9_9GAMM</name>
<dbReference type="GO" id="GO:0051287">
    <property type="term" value="F:NAD binding"/>
    <property type="evidence" value="ECO:0007669"/>
    <property type="project" value="InterPro"/>
</dbReference>
<dbReference type="SUPFAM" id="SSF52283">
    <property type="entry name" value="Formate/glycerate dehydrogenase catalytic domain-like"/>
    <property type="match status" value="1"/>
</dbReference>
<dbReference type="InterPro" id="IPR036291">
    <property type="entry name" value="NAD(P)-bd_dom_sf"/>
</dbReference>
<dbReference type="EMBL" id="QGKL01000019">
    <property type="protein sequence ID" value="PWQ97549.1"/>
    <property type="molecule type" value="Genomic_DNA"/>
</dbReference>
<dbReference type="AlphaFoldDB" id="A0A317CGQ9"/>
<dbReference type="OrthoDB" id="9805416at2"/>
<dbReference type="Proteomes" id="UP000245506">
    <property type="component" value="Unassembled WGS sequence"/>
</dbReference>
<accession>A0A317CGQ9</accession>
<proteinExistence type="inferred from homology"/>
<gene>
    <name evidence="7" type="ORF">DKT75_06415</name>
</gene>
<keyword evidence="2 4" id="KW-0560">Oxidoreductase</keyword>
<dbReference type="PANTHER" id="PTHR43761">
    <property type="entry name" value="D-ISOMER SPECIFIC 2-HYDROXYACID DEHYDROGENASE FAMILY PROTEIN (AFU_ORTHOLOGUE AFUA_1G13630)"/>
    <property type="match status" value="1"/>
</dbReference>
<protein>
    <submittedName>
        <fullName evidence="7">Glycerate dehydrogenase</fullName>
    </submittedName>
</protein>
<feature type="domain" description="D-isomer specific 2-hydroxyacid dehydrogenase NAD-binding" evidence="6">
    <location>
        <begin position="108"/>
        <end position="289"/>
    </location>
</feature>
<evidence type="ECO:0000259" key="5">
    <source>
        <dbReference type="Pfam" id="PF00389"/>
    </source>
</evidence>
<evidence type="ECO:0000259" key="6">
    <source>
        <dbReference type="Pfam" id="PF02826"/>
    </source>
</evidence>
<evidence type="ECO:0000256" key="4">
    <source>
        <dbReference type="RuleBase" id="RU003719"/>
    </source>
</evidence>
<evidence type="ECO:0000256" key="3">
    <source>
        <dbReference type="ARBA" id="ARBA00023027"/>
    </source>
</evidence>
<dbReference type="InterPro" id="IPR050418">
    <property type="entry name" value="D-iso_2-hydroxyacid_DH_PdxB"/>
</dbReference>
<dbReference type="GO" id="GO:0016616">
    <property type="term" value="F:oxidoreductase activity, acting on the CH-OH group of donors, NAD or NADP as acceptor"/>
    <property type="evidence" value="ECO:0007669"/>
    <property type="project" value="InterPro"/>
</dbReference>
<dbReference type="Pfam" id="PF02826">
    <property type="entry name" value="2-Hacid_dh_C"/>
    <property type="match status" value="1"/>
</dbReference>
<dbReference type="CDD" id="cd12162">
    <property type="entry name" value="2-Hacid_dh_4"/>
    <property type="match status" value="1"/>
</dbReference>
<evidence type="ECO:0000256" key="2">
    <source>
        <dbReference type="ARBA" id="ARBA00023002"/>
    </source>
</evidence>
<dbReference type="Pfam" id="PF00389">
    <property type="entry name" value="2-Hacid_dh"/>
    <property type="match status" value="1"/>
</dbReference>
<sequence length="320" mass="34594">MTPKIVFLDSATIAPSISVRRPSFAHEWQSFEKTAPEQVVERLQGATIAVSNKVVITADMLAQLPALKLIAVAATGYNIIDLAACKAQGVAACNIRGYATNTVPEHTFAMILALRRNLVEYRQQVIDGEWVRSEQFCFFNRPILDLAGSNLGIIGAGILGQSVGRIAQAFGMNVMYLNQHIRQAPDHGEVVSLEQFRDEVDVLTLHCPLTDETKNIIDADFLSGMKNTALVINTGRGGLVNEQALADAIRSGSIAGAGIDVTEQEPAPLDSPIMQIADLPQVLLTPHVAWASEGAMQTLADQLIDNIEAFERGEPRNLLG</sequence>
<dbReference type="PANTHER" id="PTHR43761:SF1">
    <property type="entry name" value="D-ISOMER SPECIFIC 2-HYDROXYACID DEHYDROGENASE CATALYTIC DOMAIN-CONTAINING PROTEIN-RELATED"/>
    <property type="match status" value="1"/>
</dbReference>
<dbReference type="InterPro" id="IPR006140">
    <property type="entry name" value="D-isomer_DH_NAD-bd"/>
</dbReference>
<keyword evidence="3" id="KW-0520">NAD</keyword>
<evidence type="ECO:0000313" key="7">
    <source>
        <dbReference type="EMBL" id="PWQ97549.1"/>
    </source>
</evidence>
<reference evidence="7 8" key="1">
    <citation type="submission" date="2018-05" db="EMBL/GenBank/DDBJ databases">
        <title>Leucothrix arctica sp. nov., isolated from Arctic seawater.</title>
        <authorList>
            <person name="Choi A."/>
            <person name="Baek K."/>
        </authorList>
    </citation>
    <scope>NUCLEOTIDE SEQUENCE [LARGE SCALE GENOMIC DNA]</scope>
    <source>
        <strain evidence="7 8">IMCC9719</strain>
    </source>
</reference>
<comment type="similarity">
    <text evidence="1 4">Belongs to the D-isomer specific 2-hydroxyacid dehydrogenase family.</text>
</comment>
<keyword evidence="8" id="KW-1185">Reference proteome</keyword>
<organism evidence="7 8">
    <name type="scientific">Leucothrix arctica</name>
    <dbReference type="NCBI Taxonomy" id="1481894"/>
    <lineage>
        <taxon>Bacteria</taxon>
        <taxon>Pseudomonadati</taxon>
        <taxon>Pseudomonadota</taxon>
        <taxon>Gammaproteobacteria</taxon>
        <taxon>Thiotrichales</taxon>
        <taxon>Thiotrichaceae</taxon>
        <taxon>Leucothrix</taxon>
    </lineage>
</organism>
<feature type="domain" description="D-isomer specific 2-hydroxyacid dehydrogenase catalytic" evidence="5">
    <location>
        <begin position="29"/>
        <end position="315"/>
    </location>
</feature>
<evidence type="ECO:0000256" key="1">
    <source>
        <dbReference type="ARBA" id="ARBA00005854"/>
    </source>
</evidence>
<comment type="caution">
    <text evidence="7">The sequence shown here is derived from an EMBL/GenBank/DDBJ whole genome shotgun (WGS) entry which is preliminary data.</text>
</comment>
<dbReference type="Gene3D" id="3.40.50.720">
    <property type="entry name" value="NAD(P)-binding Rossmann-like Domain"/>
    <property type="match status" value="2"/>
</dbReference>
<dbReference type="PROSITE" id="PS00671">
    <property type="entry name" value="D_2_HYDROXYACID_DH_3"/>
    <property type="match status" value="1"/>
</dbReference>
<dbReference type="RefSeq" id="WP_109822591.1">
    <property type="nucleotide sequence ID" value="NZ_QGKL01000019.1"/>
</dbReference>
<dbReference type="InterPro" id="IPR029753">
    <property type="entry name" value="D-isomer_DH_CS"/>
</dbReference>
<evidence type="ECO:0000313" key="8">
    <source>
        <dbReference type="Proteomes" id="UP000245506"/>
    </source>
</evidence>
<dbReference type="InterPro" id="IPR006139">
    <property type="entry name" value="D-isomer_2_OHA_DH_cat_dom"/>
</dbReference>